<evidence type="ECO:0000256" key="1">
    <source>
        <dbReference type="ARBA" id="ARBA00004370"/>
    </source>
</evidence>
<dbReference type="InterPro" id="IPR017946">
    <property type="entry name" value="PLC-like_Pdiesterase_TIM-brl"/>
</dbReference>
<evidence type="ECO:0000256" key="8">
    <source>
        <dbReference type="SAM" id="MobiDB-lite"/>
    </source>
</evidence>
<dbReference type="InterPro" id="IPR030395">
    <property type="entry name" value="GP_PDE_dom"/>
</dbReference>
<evidence type="ECO:0000313" key="10">
    <source>
        <dbReference type="EMBL" id="PXY81536.1"/>
    </source>
</evidence>
<proteinExistence type="inferred from homology"/>
<gene>
    <name evidence="10" type="ORF">DKK75_07340</name>
</gene>
<evidence type="ECO:0000256" key="2">
    <source>
        <dbReference type="ARBA" id="ARBA00007277"/>
    </source>
</evidence>
<comment type="similarity">
    <text evidence="2">Belongs to the glycerophosphoryl diester phosphodiesterase family.</text>
</comment>
<reference evidence="10 11" key="1">
    <citation type="submission" date="2018-05" db="EMBL/GenBank/DDBJ databases">
        <title>Reference genomes for bee gut microbiota database.</title>
        <authorList>
            <person name="Ellegaard K.M."/>
        </authorList>
    </citation>
    <scope>NUCLEOTIDE SEQUENCE [LARGE SCALE GENOMIC DNA]</scope>
    <source>
        <strain evidence="10 11">ESL0200</strain>
    </source>
</reference>
<feature type="compositionally biased region" description="Basic and acidic residues" evidence="8">
    <location>
        <begin position="183"/>
        <end position="194"/>
    </location>
</feature>
<keyword evidence="7" id="KW-0472">Membrane</keyword>
<dbReference type="SUPFAM" id="SSF51695">
    <property type="entry name" value="PLC-like phosphodiesterases"/>
    <property type="match status" value="1"/>
</dbReference>
<evidence type="ECO:0000313" key="11">
    <source>
        <dbReference type="Proteomes" id="UP000247744"/>
    </source>
</evidence>
<evidence type="ECO:0000256" key="6">
    <source>
        <dbReference type="ARBA" id="ARBA00023098"/>
    </source>
</evidence>
<evidence type="ECO:0000256" key="7">
    <source>
        <dbReference type="ARBA" id="ARBA00023136"/>
    </source>
</evidence>
<comment type="subcellular location">
    <subcellularLocation>
        <location evidence="1">Membrane</location>
    </subcellularLocation>
</comment>
<accession>A0A318M2B6</accession>
<dbReference type="GO" id="GO:0016020">
    <property type="term" value="C:membrane"/>
    <property type="evidence" value="ECO:0007669"/>
    <property type="project" value="UniProtKB-SubCell"/>
</dbReference>
<sequence length="361" mass="39030">MMGSKARLAGKVALGLGCGVLGAWCWALAPGLSSVAGRRKPLGLSSHPYAHRGLHDAGSGMETTNPNPGQTAYLHRIHDCLKIASERPLGRHASAPDNPYRVVAPENSLAAFEAACRAGYGIELDVHLSRDGQVVVIHDGDLQRVAGVNRAVADLTYDQLRRVPLCPSPAQALEPGEEISGSADHDGGPEREGGDESPSDLEIQHVPLLSEVLALVDGRVPLIVEIKMDQGLDGELMRRTDALLSRYQGPYVIESFNVLALVWYRVHHPGITRGQLVAPYHGRVGTCSSALRWMAGSLLFNWLGRPDFVACEWHSGHSLPMRLYRFLGGTPIAWTVRSERAQEAASSDFDGIIFESYLPGS</sequence>
<evidence type="ECO:0000259" key="9">
    <source>
        <dbReference type="PROSITE" id="PS51704"/>
    </source>
</evidence>
<keyword evidence="6" id="KW-0443">Lipid metabolism</keyword>
<dbReference type="GO" id="GO:0046475">
    <property type="term" value="P:glycerophospholipid catabolic process"/>
    <property type="evidence" value="ECO:0007669"/>
    <property type="project" value="TreeGrafter"/>
</dbReference>
<evidence type="ECO:0000256" key="3">
    <source>
        <dbReference type="ARBA" id="ARBA00022692"/>
    </source>
</evidence>
<comment type="caution">
    <text evidence="10">The sequence shown here is derived from an EMBL/GenBank/DDBJ whole genome shotgun (WGS) entry which is preliminary data.</text>
</comment>
<keyword evidence="4" id="KW-0378">Hydrolase</keyword>
<dbReference type="PANTHER" id="PTHR42758:SF2">
    <property type="entry name" value="PHOSPHATIDYLGLYCEROL PHOSPHOLIPASE C"/>
    <property type="match status" value="1"/>
</dbReference>
<dbReference type="RefSeq" id="WP_110452758.1">
    <property type="nucleotide sequence ID" value="NZ_QGLL01000009.1"/>
</dbReference>
<organism evidence="10 11">
    <name type="scientific">Bifidobacterium asteroides</name>
    <dbReference type="NCBI Taxonomy" id="1684"/>
    <lineage>
        <taxon>Bacteria</taxon>
        <taxon>Bacillati</taxon>
        <taxon>Actinomycetota</taxon>
        <taxon>Actinomycetes</taxon>
        <taxon>Bifidobacteriales</taxon>
        <taxon>Bifidobacteriaceae</taxon>
        <taxon>Bifidobacterium</taxon>
    </lineage>
</organism>
<feature type="region of interest" description="Disordered" evidence="8">
    <location>
        <begin position="167"/>
        <end position="200"/>
    </location>
</feature>
<feature type="domain" description="GP-PDE" evidence="9">
    <location>
        <begin position="86"/>
        <end position="361"/>
    </location>
</feature>
<dbReference type="OrthoDB" id="3268277at2"/>
<evidence type="ECO:0000256" key="5">
    <source>
        <dbReference type="ARBA" id="ARBA00022989"/>
    </source>
</evidence>
<dbReference type="Proteomes" id="UP000247744">
    <property type="component" value="Unassembled WGS sequence"/>
</dbReference>
<keyword evidence="3" id="KW-0812">Transmembrane</keyword>
<keyword evidence="5" id="KW-1133">Transmembrane helix</keyword>
<name>A0A318M2B6_9BIFI</name>
<dbReference type="Gene3D" id="3.20.20.190">
    <property type="entry name" value="Phosphatidylinositol (PI) phosphodiesterase"/>
    <property type="match status" value="1"/>
</dbReference>
<dbReference type="Pfam" id="PF03009">
    <property type="entry name" value="GDPD"/>
    <property type="match status" value="1"/>
</dbReference>
<dbReference type="InterPro" id="IPR052271">
    <property type="entry name" value="GDPD-Related"/>
</dbReference>
<dbReference type="GO" id="GO:0008081">
    <property type="term" value="F:phosphoric diester hydrolase activity"/>
    <property type="evidence" value="ECO:0007669"/>
    <property type="project" value="InterPro"/>
</dbReference>
<dbReference type="PANTHER" id="PTHR42758">
    <property type="entry name" value="PHOSPHATIDYLGLYCEROL PHOSPHOLIPASE C"/>
    <property type="match status" value="1"/>
</dbReference>
<dbReference type="AlphaFoldDB" id="A0A318M2B6"/>
<dbReference type="GO" id="GO:0005737">
    <property type="term" value="C:cytoplasm"/>
    <property type="evidence" value="ECO:0007669"/>
    <property type="project" value="UniProtKB-ARBA"/>
</dbReference>
<dbReference type="EMBL" id="QGLL01000009">
    <property type="protein sequence ID" value="PXY81536.1"/>
    <property type="molecule type" value="Genomic_DNA"/>
</dbReference>
<evidence type="ECO:0000256" key="4">
    <source>
        <dbReference type="ARBA" id="ARBA00022801"/>
    </source>
</evidence>
<dbReference type="PROSITE" id="PS51704">
    <property type="entry name" value="GP_PDE"/>
    <property type="match status" value="1"/>
</dbReference>
<protein>
    <submittedName>
        <fullName evidence="10">Glycerophosphodiester phosphodiesterase</fullName>
    </submittedName>
</protein>